<evidence type="ECO:0000259" key="1">
    <source>
        <dbReference type="PROSITE" id="PS50022"/>
    </source>
</evidence>
<name>A0ABV7JGR7_9SPHI</name>
<reference evidence="3" key="1">
    <citation type="journal article" date="2019" name="Int. J. Syst. Evol. Microbiol.">
        <title>The Global Catalogue of Microorganisms (GCM) 10K type strain sequencing project: providing services to taxonomists for standard genome sequencing and annotation.</title>
        <authorList>
            <consortium name="The Broad Institute Genomics Platform"/>
            <consortium name="The Broad Institute Genome Sequencing Center for Infectious Disease"/>
            <person name="Wu L."/>
            <person name="Ma J."/>
        </authorList>
    </citation>
    <scope>NUCLEOTIDE SEQUENCE [LARGE SCALE GENOMIC DNA]</scope>
    <source>
        <strain evidence="3">KCTC 52416</strain>
    </source>
</reference>
<feature type="domain" description="F5/8 type C" evidence="1">
    <location>
        <begin position="229"/>
        <end position="379"/>
    </location>
</feature>
<evidence type="ECO:0000313" key="2">
    <source>
        <dbReference type="EMBL" id="MFC3197154.1"/>
    </source>
</evidence>
<dbReference type="InterPro" id="IPR008979">
    <property type="entry name" value="Galactose-bd-like_sf"/>
</dbReference>
<keyword evidence="3" id="KW-1185">Reference proteome</keyword>
<dbReference type="InterPro" id="IPR000421">
    <property type="entry name" value="FA58C"/>
</dbReference>
<accession>A0ABV7JGR7</accession>
<dbReference type="SUPFAM" id="SSF49785">
    <property type="entry name" value="Galactose-binding domain-like"/>
    <property type="match status" value="1"/>
</dbReference>
<organism evidence="2 3">
    <name type="scientific">Parapedobacter deserti</name>
    <dbReference type="NCBI Taxonomy" id="1912957"/>
    <lineage>
        <taxon>Bacteria</taxon>
        <taxon>Pseudomonadati</taxon>
        <taxon>Bacteroidota</taxon>
        <taxon>Sphingobacteriia</taxon>
        <taxon>Sphingobacteriales</taxon>
        <taxon>Sphingobacteriaceae</taxon>
        <taxon>Parapedobacter</taxon>
    </lineage>
</organism>
<dbReference type="Proteomes" id="UP001595526">
    <property type="component" value="Unassembled WGS sequence"/>
</dbReference>
<dbReference type="EMBL" id="JBHRTA010000016">
    <property type="protein sequence ID" value="MFC3197154.1"/>
    <property type="molecule type" value="Genomic_DNA"/>
</dbReference>
<evidence type="ECO:0000313" key="3">
    <source>
        <dbReference type="Proteomes" id="UP001595526"/>
    </source>
</evidence>
<protein>
    <submittedName>
        <fullName evidence="2">DUF4998 domain-containing protein</fullName>
    </submittedName>
</protein>
<dbReference type="Gene3D" id="2.60.120.260">
    <property type="entry name" value="Galactose-binding domain-like"/>
    <property type="match status" value="1"/>
</dbReference>
<sequence length="382" mass="43400">MERKINSMAARALLLVLVVLMISRCTPIDYHYRDYLENAEKVYPGRVDSLLFLPGNKRAAVRALMSTDARVGKMSISWGIDGYYETEVTDEDIATYKQVVIPEIEEGIYTFDIRTYDGEGNSSMRAEIFGRVYGESYVENLNHRIIDNVRQTEGGLLINWFPESADSTLLGTLVRYMTNKGDSAHVTTGAVSNQTMLPDYRPETEFAFTTRYKPTALAIDTFYAAFQTVDPAEFIVTERTLYPKETWSIAGFSSENTADRHAVANLIDGTSETFWIARFASPATNYPDHWVTVDMGEVLNVDGFYFAQKNGDRKIREMEILVGDDNETWESLGLVGLRNIDREYQYIDLEAQKSFRYFKLIPVSGHDSQRQPGLAEAGTFFY</sequence>
<dbReference type="Pfam" id="PF16389">
    <property type="entry name" value="DUF4998"/>
    <property type="match status" value="1"/>
</dbReference>
<gene>
    <name evidence="2" type="ORF">ACFOET_05990</name>
</gene>
<comment type="caution">
    <text evidence="2">The sequence shown here is derived from an EMBL/GenBank/DDBJ whole genome shotgun (WGS) entry which is preliminary data.</text>
</comment>
<dbReference type="RefSeq" id="WP_379020573.1">
    <property type="nucleotide sequence ID" value="NZ_JBHRTA010000016.1"/>
</dbReference>
<dbReference type="PROSITE" id="PS50022">
    <property type="entry name" value="FA58C_3"/>
    <property type="match status" value="1"/>
</dbReference>
<proteinExistence type="predicted"/>
<dbReference type="Pfam" id="PF00754">
    <property type="entry name" value="F5_F8_type_C"/>
    <property type="match status" value="1"/>
</dbReference>